<dbReference type="PANTHER" id="PTHR47926">
    <property type="entry name" value="PENTATRICOPEPTIDE REPEAT-CONTAINING PROTEIN"/>
    <property type="match status" value="1"/>
</dbReference>
<sequence>MTVTFCPIRMILMNYLINKKFNPKSSQLACRFSCSLAFEQSPFVSCVKHEENSTPFVFLRDYKFSGRCSVRNTKILHAHLLKTRDLQSDIFLMNSLLDRYCKSADMVVACKLFDTIALPNLVSWNIMVSGCDHNSMFEKSLEMFCRMHVLGVEPDEFSYGSVLSASNALRAPLFGKQVYSLVMKNGFLSSGYVQTRMMHLFSKTCDFKEALRFFDDASSDNVACWNAIISLAVKSGESWVALNLFRRMCHASLVPNSYTFPSILTACCVLKELHIGRGVHGWAIKCGATDIFVETTIVDLYAKFGCISEAFRQFSQMQVHNVVSWTAIISGFVQKDATIFALKLFKDMRAIGHEINSYTVTCVLSACANPDMIKEAGEIHSLVLKLGLNLDPKIGAAIVNMYAKIGEVELSELAFNEMKNINDQSIWAAMLFSFAQNQNSRRAVELFRVMLGGVKPDEYCVSSVLSIISCLSLGSQIHGYALKSGLVSDFSVGCSLLTMYSKCGCLEESFKVFQQIPVKDNVLWSSMISGFVEHGYADLALQLFKEMLYQGIIPDNITLVSILAACSDLCFLKTGKKIHGYAFCLGIGKDKVVGGALVNMYSKCGSLNLARTVFDMLPEKDEFACSSLVSGYAQKGLIEESFLLFHDMLLINVTVDAFTISSILGAAAVWYRSNIGTQLHAYVEKLGLQADVYVGSSLVTMYSKCGSIEDCRKAFDDVEKPDLIGWTSIIVSYAQHGKGAEALSAYELMRKESVQPDAVTFVGILSACSHSGLVEEAFFYLNSMCEDYNIKPSLRHYACLVDLLGRSGRLREAERFINKMPIEPDALIWGTLLAACKVHADFELGKLAARKILELGPSDAGVYVSFSNICADVGQWEEVTKIRNSLKGVGMKKEPGWSVLRRAMNTPFPNRSSQFMGVILLVVVNPDLQEDIITALLNISIHDNNKKLVAETPMVIPQLMRALKSGIIETRSNAAAALFTLSALDSNKELIGKSGALKPLIDLLEEGHPLAMKDIHVDELLAILSLPSSHQKAVHDIGDLGAVPGLLRIIRERVRTQQGECVAVLQTICLYDRSKWKEIREEENSRKTISELAQNGTSRAKRKARGILERLNRVVNITHTA</sequence>
<feature type="repeat" description="PPR" evidence="2">
    <location>
        <begin position="520"/>
        <end position="554"/>
    </location>
</feature>
<keyword evidence="4" id="KW-1185">Reference proteome</keyword>
<feature type="repeat" description="PPR" evidence="2">
    <location>
        <begin position="221"/>
        <end position="255"/>
    </location>
</feature>
<dbReference type="InterPro" id="IPR011990">
    <property type="entry name" value="TPR-like_helical_dom_sf"/>
</dbReference>
<evidence type="ECO:0000256" key="1">
    <source>
        <dbReference type="ARBA" id="ARBA00022737"/>
    </source>
</evidence>
<dbReference type="EMBL" id="JAYMYS010000004">
    <property type="protein sequence ID" value="KAK7395401.1"/>
    <property type="molecule type" value="Genomic_DNA"/>
</dbReference>
<dbReference type="Pfam" id="PF13041">
    <property type="entry name" value="PPR_2"/>
    <property type="match status" value="5"/>
</dbReference>
<evidence type="ECO:0000313" key="3">
    <source>
        <dbReference type="EMBL" id="KAK7395401.1"/>
    </source>
</evidence>
<keyword evidence="1" id="KW-0677">Repeat</keyword>
<comment type="caution">
    <text evidence="3">The sequence shown here is derived from an EMBL/GenBank/DDBJ whole genome shotgun (WGS) entry which is preliminary data.</text>
</comment>
<dbReference type="Proteomes" id="UP001386955">
    <property type="component" value="Unassembled WGS sequence"/>
</dbReference>
<dbReference type="AlphaFoldDB" id="A0AAN9SFG9"/>
<accession>A0AAN9SFG9</accession>
<proteinExistence type="predicted"/>
<gene>
    <name evidence="3" type="ORF">VNO78_15958</name>
</gene>
<dbReference type="InterPro" id="IPR002885">
    <property type="entry name" value="PPR_rpt"/>
</dbReference>
<evidence type="ECO:0000256" key="2">
    <source>
        <dbReference type="PROSITE-ProRule" id="PRU00708"/>
    </source>
</evidence>
<organism evidence="3 4">
    <name type="scientific">Psophocarpus tetragonolobus</name>
    <name type="common">Winged bean</name>
    <name type="synonym">Dolichos tetragonolobus</name>
    <dbReference type="NCBI Taxonomy" id="3891"/>
    <lineage>
        <taxon>Eukaryota</taxon>
        <taxon>Viridiplantae</taxon>
        <taxon>Streptophyta</taxon>
        <taxon>Embryophyta</taxon>
        <taxon>Tracheophyta</taxon>
        <taxon>Spermatophyta</taxon>
        <taxon>Magnoliopsida</taxon>
        <taxon>eudicotyledons</taxon>
        <taxon>Gunneridae</taxon>
        <taxon>Pentapetalae</taxon>
        <taxon>rosids</taxon>
        <taxon>fabids</taxon>
        <taxon>Fabales</taxon>
        <taxon>Fabaceae</taxon>
        <taxon>Papilionoideae</taxon>
        <taxon>50 kb inversion clade</taxon>
        <taxon>NPAAA clade</taxon>
        <taxon>indigoferoid/millettioid clade</taxon>
        <taxon>Phaseoleae</taxon>
        <taxon>Psophocarpus</taxon>
    </lineage>
</organism>
<dbReference type="PANTHER" id="PTHR47926:SF496">
    <property type="entry name" value="PENTACOTRIPEPTIDE-REPEAT REGION OF PRORP DOMAIN-CONTAINING PROTEIN"/>
    <property type="match status" value="1"/>
</dbReference>
<dbReference type="Gene3D" id="1.25.10.10">
    <property type="entry name" value="Leucine-rich Repeat Variant"/>
    <property type="match status" value="1"/>
</dbReference>
<feature type="repeat" description="PPR" evidence="2">
    <location>
        <begin position="120"/>
        <end position="154"/>
    </location>
</feature>
<dbReference type="FunFam" id="1.25.40.10:FF:000436">
    <property type="entry name" value="Pentatricopeptide repeat-containing protein At5g39350 family"/>
    <property type="match status" value="1"/>
</dbReference>
<protein>
    <recommendedName>
        <fullName evidence="5">Pentatricopeptide repeat-containing protein</fullName>
    </recommendedName>
</protein>
<dbReference type="InterPro" id="IPR046960">
    <property type="entry name" value="PPR_At4g14850-like_plant"/>
</dbReference>
<dbReference type="InterPro" id="IPR046848">
    <property type="entry name" value="E_motif"/>
</dbReference>
<name>A0AAN9SFG9_PSOTE</name>
<reference evidence="3 4" key="1">
    <citation type="submission" date="2024-01" db="EMBL/GenBank/DDBJ databases">
        <title>The genomes of 5 underutilized Papilionoideae crops provide insights into root nodulation and disease resistanc.</title>
        <authorList>
            <person name="Jiang F."/>
        </authorList>
    </citation>
    <scope>NUCLEOTIDE SEQUENCE [LARGE SCALE GENOMIC DNA]</scope>
    <source>
        <strain evidence="3">DUOXIRENSHENG_FW03</strain>
        <tissue evidence="3">Leaves</tissue>
    </source>
</reference>
<dbReference type="FunFam" id="1.25.40.10:FF:000090">
    <property type="entry name" value="Pentatricopeptide repeat-containing protein, chloroplastic"/>
    <property type="match status" value="1"/>
</dbReference>
<dbReference type="InterPro" id="IPR011989">
    <property type="entry name" value="ARM-like"/>
</dbReference>
<feature type="repeat" description="PPR" evidence="2">
    <location>
        <begin position="722"/>
        <end position="756"/>
    </location>
</feature>
<dbReference type="GO" id="GO:0003723">
    <property type="term" value="F:RNA binding"/>
    <property type="evidence" value="ECO:0007669"/>
    <property type="project" value="InterPro"/>
</dbReference>
<dbReference type="PROSITE" id="PS51375">
    <property type="entry name" value="PPR"/>
    <property type="match status" value="6"/>
</dbReference>
<dbReference type="Gene3D" id="1.25.40.10">
    <property type="entry name" value="Tetratricopeptide repeat domain"/>
    <property type="match status" value="7"/>
</dbReference>
<feature type="repeat" description="PPR" evidence="2">
    <location>
        <begin position="321"/>
        <end position="355"/>
    </location>
</feature>
<dbReference type="Pfam" id="PF01535">
    <property type="entry name" value="PPR"/>
    <property type="match status" value="3"/>
</dbReference>
<dbReference type="Pfam" id="PF20431">
    <property type="entry name" value="E_motif"/>
    <property type="match status" value="1"/>
</dbReference>
<evidence type="ECO:0008006" key="5">
    <source>
        <dbReference type="Google" id="ProtNLM"/>
    </source>
</evidence>
<dbReference type="FunFam" id="1.25.40.10:FF:000344">
    <property type="entry name" value="Pentatricopeptide repeat-containing protein"/>
    <property type="match status" value="1"/>
</dbReference>
<dbReference type="NCBIfam" id="TIGR00756">
    <property type="entry name" value="PPR"/>
    <property type="match status" value="3"/>
</dbReference>
<dbReference type="GO" id="GO:0009451">
    <property type="term" value="P:RNA modification"/>
    <property type="evidence" value="ECO:0007669"/>
    <property type="project" value="InterPro"/>
</dbReference>
<dbReference type="SUPFAM" id="SSF48371">
    <property type="entry name" value="ARM repeat"/>
    <property type="match status" value="1"/>
</dbReference>
<evidence type="ECO:0000313" key="4">
    <source>
        <dbReference type="Proteomes" id="UP001386955"/>
    </source>
</evidence>
<feature type="repeat" description="PPR" evidence="2">
    <location>
        <begin position="621"/>
        <end position="655"/>
    </location>
</feature>
<dbReference type="InterPro" id="IPR016024">
    <property type="entry name" value="ARM-type_fold"/>
</dbReference>